<sequence>MASVNDIRTGFWLDYDKPWATRALLTVSNTQANFIIAAISFLLASLVLPILWRTLVLVLYLIPFTRPSVRTYELQQRRIILRNAKSPDGALLALAKAFWSWRKGSAKIWRRSPFQFLMLLSLTIASVAVIGAFGIFIPSQFATDTTNDIIVLAKRGSCGFLRVLNNAPQVDAAAASASRDLDETAYARSYAAQFYGGEPGVSEIQSPYAVLSLPFTVDTAAPCPFREEMCLLGSDASISFDTGLIDSHKHLGINAREEDRIQYRWKSTCTPLRLDGLVSVTEEGRRDGLRICEDQPLADFYLGRQENNNYTFSWMGHNEVTRIGYQVQTTSAYRGFSDARNISWIPIPPLNRTDADVSLIFIAGNLVAYSTAVDDAVFQANGSIKDPIGDPPMYISDFNARIIACADQHEFCNPTNGACSGLNGYLGNVTQPFSSRSMTRQLATALRIQQQGEAYTMERSVKQLGSNALIANSILGNTLLLSPGLPNNQWHLETLRWFQTGLAKLQANTNQFTNVSFTGRDSAAYQLIPAKSFTNISSIDSELDELCSEQRIRSRGSVQNFSVVNLAVLVAVSFIVSILGEWLIPLGARHFLVEGYGQWDGDGLLAIWKKSVDPQGEMAWVKKEDESYVVRERS</sequence>
<dbReference type="Proteomes" id="UP001065298">
    <property type="component" value="Chromosome 10"/>
</dbReference>
<proteinExistence type="predicted"/>
<organism evidence="1 2">
    <name type="scientific">Fusarium keratoplasticum</name>
    <dbReference type="NCBI Taxonomy" id="1328300"/>
    <lineage>
        <taxon>Eukaryota</taxon>
        <taxon>Fungi</taxon>
        <taxon>Dikarya</taxon>
        <taxon>Ascomycota</taxon>
        <taxon>Pezizomycotina</taxon>
        <taxon>Sordariomycetes</taxon>
        <taxon>Hypocreomycetidae</taxon>
        <taxon>Hypocreales</taxon>
        <taxon>Nectriaceae</taxon>
        <taxon>Fusarium</taxon>
        <taxon>Fusarium solani species complex</taxon>
    </lineage>
</organism>
<reference evidence="1" key="1">
    <citation type="submission" date="2022-06" db="EMBL/GenBank/DDBJ databases">
        <title>Fusarium solani species complex genomes reveal bases of compartmentalisation and animal pathogenesis.</title>
        <authorList>
            <person name="Tsai I.J."/>
        </authorList>
    </citation>
    <scope>NUCLEOTIDE SEQUENCE</scope>
    <source>
        <strain evidence="1">Fu6.1</strain>
    </source>
</reference>
<comment type="caution">
    <text evidence="1">The sequence shown here is derived from an EMBL/GenBank/DDBJ whole genome shotgun (WGS) entry which is preliminary data.</text>
</comment>
<name>A0ACC0QG28_9HYPO</name>
<evidence type="ECO:0000313" key="1">
    <source>
        <dbReference type="EMBL" id="KAI8654456.1"/>
    </source>
</evidence>
<protein>
    <submittedName>
        <fullName evidence="1">Uncharacterized protein</fullName>
    </submittedName>
</protein>
<accession>A0ACC0QG28</accession>
<dbReference type="EMBL" id="CM046512">
    <property type="protein sequence ID" value="KAI8654456.1"/>
    <property type="molecule type" value="Genomic_DNA"/>
</dbReference>
<evidence type="ECO:0000313" key="2">
    <source>
        <dbReference type="Proteomes" id="UP001065298"/>
    </source>
</evidence>
<keyword evidence="2" id="KW-1185">Reference proteome</keyword>
<gene>
    <name evidence="1" type="ORF">NCS57_01191000</name>
</gene>